<dbReference type="InterPro" id="IPR014756">
    <property type="entry name" value="Ig_E-set"/>
</dbReference>
<protein>
    <submittedName>
        <fullName evidence="6">Methionine-rich copper-binding protein CopC</fullName>
    </submittedName>
</protein>
<reference evidence="6 7" key="1">
    <citation type="submission" date="2020-08" db="EMBL/GenBank/DDBJ databases">
        <title>Genomic Encyclopedia of Type Strains, Phase IV (KMG-IV): sequencing the most valuable type-strain genomes for metagenomic binning, comparative biology and taxonomic classification.</title>
        <authorList>
            <person name="Goeker M."/>
        </authorList>
    </citation>
    <scope>NUCLEOTIDE SEQUENCE [LARGE SCALE GENOMIC DNA]</scope>
    <source>
        <strain evidence="6 7">DSM 19979</strain>
    </source>
</reference>
<dbReference type="GO" id="GO:0030313">
    <property type="term" value="C:cell envelope"/>
    <property type="evidence" value="ECO:0007669"/>
    <property type="project" value="UniProtKB-SubCell"/>
</dbReference>
<dbReference type="GO" id="GO:0005886">
    <property type="term" value="C:plasma membrane"/>
    <property type="evidence" value="ECO:0007669"/>
    <property type="project" value="TreeGrafter"/>
</dbReference>
<evidence type="ECO:0000256" key="4">
    <source>
        <dbReference type="ARBA" id="ARBA00023008"/>
    </source>
</evidence>
<dbReference type="PANTHER" id="PTHR34820:SF4">
    <property type="entry name" value="INNER MEMBRANE PROTEIN YEBZ"/>
    <property type="match status" value="1"/>
</dbReference>
<dbReference type="Proteomes" id="UP000553193">
    <property type="component" value="Unassembled WGS sequence"/>
</dbReference>
<dbReference type="EMBL" id="JACIDJ010000011">
    <property type="protein sequence ID" value="MBB3900452.1"/>
    <property type="molecule type" value="Genomic_DNA"/>
</dbReference>
<evidence type="ECO:0000256" key="3">
    <source>
        <dbReference type="ARBA" id="ARBA00022729"/>
    </source>
</evidence>
<comment type="caution">
    <text evidence="6">The sequence shown here is derived from an EMBL/GenBank/DDBJ whole genome shotgun (WGS) entry which is preliminary data.</text>
</comment>
<dbReference type="GO" id="GO:0042597">
    <property type="term" value="C:periplasmic space"/>
    <property type="evidence" value="ECO:0007669"/>
    <property type="project" value="InterPro"/>
</dbReference>
<gene>
    <name evidence="6" type="ORF">GGQ83_003929</name>
</gene>
<feature type="domain" description="CopC" evidence="5">
    <location>
        <begin position="33"/>
        <end position="124"/>
    </location>
</feature>
<evidence type="ECO:0000313" key="6">
    <source>
        <dbReference type="EMBL" id="MBB3900452.1"/>
    </source>
</evidence>
<dbReference type="Pfam" id="PF04234">
    <property type="entry name" value="CopC"/>
    <property type="match status" value="1"/>
</dbReference>
<dbReference type="GO" id="GO:0046688">
    <property type="term" value="P:response to copper ion"/>
    <property type="evidence" value="ECO:0007669"/>
    <property type="project" value="InterPro"/>
</dbReference>
<evidence type="ECO:0000256" key="1">
    <source>
        <dbReference type="ARBA" id="ARBA00004196"/>
    </source>
</evidence>
<dbReference type="Gene3D" id="2.60.40.1220">
    <property type="match status" value="1"/>
</dbReference>
<dbReference type="GO" id="GO:0006825">
    <property type="term" value="P:copper ion transport"/>
    <property type="evidence" value="ECO:0007669"/>
    <property type="project" value="InterPro"/>
</dbReference>
<dbReference type="InterPro" id="IPR007348">
    <property type="entry name" value="CopC_dom"/>
</dbReference>
<dbReference type="GO" id="GO:0005507">
    <property type="term" value="F:copper ion binding"/>
    <property type="evidence" value="ECO:0007669"/>
    <property type="project" value="InterPro"/>
</dbReference>
<dbReference type="InterPro" id="IPR014755">
    <property type="entry name" value="Cu-Rt/internalin_Ig-like"/>
</dbReference>
<comment type="subcellular location">
    <subcellularLocation>
        <location evidence="1">Cell envelope</location>
    </subcellularLocation>
</comment>
<keyword evidence="7" id="KW-1185">Reference proteome</keyword>
<evidence type="ECO:0000313" key="7">
    <source>
        <dbReference type="Proteomes" id="UP000553193"/>
    </source>
</evidence>
<evidence type="ECO:0000259" key="5">
    <source>
        <dbReference type="Pfam" id="PF04234"/>
    </source>
</evidence>
<keyword evidence="4" id="KW-0186">Copper</keyword>
<evidence type="ECO:0000256" key="2">
    <source>
        <dbReference type="ARBA" id="ARBA00022723"/>
    </source>
</evidence>
<keyword evidence="3" id="KW-0732">Signal</keyword>
<accession>A0A840AHV6</accession>
<keyword evidence="2" id="KW-0479">Metal-binding</keyword>
<proteinExistence type="predicted"/>
<name>A0A840AHV6_9PROT</name>
<sequence>MKHRSTSLVGAVGRRAGLLVLCAAPWVRLARAHSELRRSVPAPGAVLDRAPERIELHFSERVQLTALRLYRADGTEIPLPRRPIRPERMEVIALPPLEPGAYRAEWRIISADGHPVGGVIPFRVEGHRP</sequence>
<dbReference type="PANTHER" id="PTHR34820">
    <property type="entry name" value="INNER MEMBRANE PROTEIN YEBZ"/>
    <property type="match status" value="1"/>
</dbReference>
<dbReference type="SUPFAM" id="SSF81296">
    <property type="entry name" value="E set domains"/>
    <property type="match status" value="1"/>
</dbReference>
<dbReference type="RefSeq" id="WP_184386682.1">
    <property type="nucleotide sequence ID" value="NZ_JACIDJ010000011.1"/>
</dbReference>
<dbReference type="InterPro" id="IPR032694">
    <property type="entry name" value="CopC/D"/>
</dbReference>
<organism evidence="6 7">
    <name type="scientific">Roseococcus suduntuyensis</name>
    <dbReference type="NCBI Taxonomy" id="455361"/>
    <lineage>
        <taxon>Bacteria</taxon>
        <taxon>Pseudomonadati</taxon>
        <taxon>Pseudomonadota</taxon>
        <taxon>Alphaproteobacteria</taxon>
        <taxon>Acetobacterales</taxon>
        <taxon>Roseomonadaceae</taxon>
        <taxon>Roseococcus</taxon>
    </lineage>
</organism>
<dbReference type="AlphaFoldDB" id="A0A840AHV6"/>